<dbReference type="PANTHER" id="PTHR21660">
    <property type="entry name" value="THIOESTERASE SUPERFAMILY MEMBER-RELATED"/>
    <property type="match status" value="1"/>
</dbReference>
<reference evidence="4 5" key="1">
    <citation type="journal article" date="2019" name="Nat. Ecol. Evol.">
        <title>Megaphylogeny resolves global patterns of mushroom evolution.</title>
        <authorList>
            <person name="Varga T."/>
            <person name="Krizsan K."/>
            <person name="Foldi C."/>
            <person name="Dima B."/>
            <person name="Sanchez-Garcia M."/>
            <person name="Sanchez-Ramirez S."/>
            <person name="Szollosi G.J."/>
            <person name="Szarkandi J.G."/>
            <person name="Papp V."/>
            <person name="Albert L."/>
            <person name="Andreopoulos W."/>
            <person name="Angelini C."/>
            <person name="Antonin V."/>
            <person name="Barry K.W."/>
            <person name="Bougher N.L."/>
            <person name="Buchanan P."/>
            <person name="Buyck B."/>
            <person name="Bense V."/>
            <person name="Catcheside P."/>
            <person name="Chovatia M."/>
            <person name="Cooper J."/>
            <person name="Damon W."/>
            <person name="Desjardin D."/>
            <person name="Finy P."/>
            <person name="Geml J."/>
            <person name="Haridas S."/>
            <person name="Hughes K."/>
            <person name="Justo A."/>
            <person name="Karasinski D."/>
            <person name="Kautmanova I."/>
            <person name="Kiss B."/>
            <person name="Kocsube S."/>
            <person name="Kotiranta H."/>
            <person name="LaButti K.M."/>
            <person name="Lechner B.E."/>
            <person name="Liimatainen K."/>
            <person name="Lipzen A."/>
            <person name="Lukacs Z."/>
            <person name="Mihaltcheva S."/>
            <person name="Morgado L.N."/>
            <person name="Niskanen T."/>
            <person name="Noordeloos M.E."/>
            <person name="Ohm R.A."/>
            <person name="Ortiz-Santana B."/>
            <person name="Ovrebo C."/>
            <person name="Racz N."/>
            <person name="Riley R."/>
            <person name="Savchenko A."/>
            <person name="Shiryaev A."/>
            <person name="Soop K."/>
            <person name="Spirin V."/>
            <person name="Szebenyi C."/>
            <person name="Tomsovsky M."/>
            <person name="Tulloss R.E."/>
            <person name="Uehling J."/>
            <person name="Grigoriev I.V."/>
            <person name="Vagvolgyi C."/>
            <person name="Papp T."/>
            <person name="Martin F.M."/>
            <person name="Miettinen O."/>
            <person name="Hibbett D.S."/>
            <person name="Nagy L.G."/>
        </authorList>
    </citation>
    <scope>NUCLEOTIDE SEQUENCE [LARGE SCALE GENOMIC DNA]</scope>
    <source>
        <strain evidence="4 5">FP101781</strain>
    </source>
</reference>
<evidence type="ECO:0000313" key="5">
    <source>
        <dbReference type="Proteomes" id="UP000298030"/>
    </source>
</evidence>
<comment type="similarity">
    <text evidence="1">Belongs to the thioesterase PaaI family.</text>
</comment>
<dbReference type="GO" id="GO:0047617">
    <property type="term" value="F:fatty acyl-CoA hydrolase activity"/>
    <property type="evidence" value="ECO:0007669"/>
    <property type="project" value="InterPro"/>
</dbReference>
<evidence type="ECO:0000256" key="2">
    <source>
        <dbReference type="ARBA" id="ARBA00022801"/>
    </source>
</evidence>
<dbReference type="PANTHER" id="PTHR21660:SF1">
    <property type="entry name" value="ACYL-COENZYME A THIOESTERASE 13"/>
    <property type="match status" value="1"/>
</dbReference>
<gene>
    <name evidence="4" type="ORF">FA13DRAFT_1669822</name>
</gene>
<dbReference type="InterPro" id="IPR003736">
    <property type="entry name" value="PAAI_dom"/>
</dbReference>
<sequence length="189" mass="20464">MPSSESTGVDPNSIGGNASIETKEALSDLPLFYGIYTTSIHKGPIFAEDLHKRLKVTEVSVNKKVEEPNKLEGRVVLEMRVEEDMLNGAGAIHGGCTAFLIDICSTLALTALELETTQNMSRSVSQSLNIVYHSPANLGDDIRIVNLTLTAGARTQSVRTEIWNATHRRLVASGTHIKMQPSAPPQAKL</sequence>
<evidence type="ECO:0000256" key="1">
    <source>
        <dbReference type="ARBA" id="ARBA00008324"/>
    </source>
</evidence>
<dbReference type="CDD" id="cd03443">
    <property type="entry name" value="PaaI_thioesterase"/>
    <property type="match status" value="1"/>
</dbReference>
<accession>A0A4Y7SPH0</accession>
<keyword evidence="5" id="KW-1185">Reference proteome</keyword>
<evidence type="ECO:0000313" key="4">
    <source>
        <dbReference type="EMBL" id="TEB23745.1"/>
    </source>
</evidence>
<organism evidence="4 5">
    <name type="scientific">Coprinellus micaceus</name>
    <name type="common">Glistening ink-cap mushroom</name>
    <name type="synonym">Coprinus micaceus</name>
    <dbReference type="NCBI Taxonomy" id="71717"/>
    <lineage>
        <taxon>Eukaryota</taxon>
        <taxon>Fungi</taxon>
        <taxon>Dikarya</taxon>
        <taxon>Basidiomycota</taxon>
        <taxon>Agaricomycotina</taxon>
        <taxon>Agaricomycetes</taxon>
        <taxon>Agaricomycetidae</taxon>
        <taxon>Agaricales</taxon>
        <taxon>Agaricineae</taxon>
        <taxon>Psathyrellaceae</taxon>
        <taxon>Coprinellus</taxon>
    </lineage>
</organism>
<name>A0A4Y7SPH0_COPMI</name>
<dbReference type="SUPFAM" id="SSF54637">
    <property type="entry name" value="Thioesterase/thiol ester dehydrase-isomerase"/>
    <property type="match status" value="1"/>
</dbReference>
<dbReference type="Gene3D" id="3.10.129.10">
    <property type="entry name" value="Hotdog Thioesterase"/>
    <property type="match status" value="1"/>
</dbReference>
<dbReference type="Proteomes" id="UP000298030">
    <property type="component" value="Unassembled WGS sequence"/>
</dbReference>
<dbReference type="InterPro" id="IPR029069">
    <property type="entry name" value="HotDog_dom_sf"/>
</dbReference>
<dbReference type="InterPro" id="IPR039298">
    <property type="entry name" value="ACOT13"/>
</dbReference>
<dbReference type="NCBIfam" id="TIGR00369">
    <property type="entry name" value="unchar_dom_1"/>
    <property type="match status" value="1"/>
</dbReference>
<comment type="caution">
    <text evidence="4">The sequence shown here is derived from an EMBL/GenBank/DDBJ whole genome shotgun (WGS) entry which is preliminary data.</text>
</comment>
<protein>
    <recommendedName>
        <fullName evidence="3">Thioesterase domain-containing protein</fullName>
    </recommendedName>
</protein>
<dbReference type="AlphaFoldDB" id="A0A4Y7SPH0"/>
<dbReference type="EMBL" id="QPFP01000074">
    <property type="protein sequence ID" value="TEB23745.1"/>
    <property type="molecule type" value="Genomic_DNA"/>
</dbReference>
<evidence type="ECO:0000259" key="3">
    <source>
        <dbReference type="Pfam" id="PF03061"/>
    </source>
</evidence>
<dbReference type="Pfam" id="PF03061">
    <property type="entry name" value="4HBT"/>
    <property type="match status" value="1"/>
</dbReference>
<proteinExistence type="inferred from homology"/>
<dbReference type="OrthoDB" id="2831072at2759"/>
<dbReference type="InterPro" id="IPR006683">
    <property type="entry name" value="Thioestr_dom"/>
</dbReference>
<keyword evidence="2" id="KW-0378">Hydrolase</keyword>
<feature type="domain" description="Thioesterase" evidence="3">
    <location>
        <begin position="90"/>
        <end position="168"/>
    </location>
</feature>
<dbReference type="STRING" id="71717.A0A4Y7SPH0"/>